<reference evidence="5 6" key="1">
    <citation type="submission" date="2019-07" db="EMBL/GenBank/DDBJ databases">
        <title>Whole genome shotgun sequence of Staphylococcus piscifermentans NBRC 109625.</title>
        <authorList>
            <person name="Hosoyama A."/>
            <person name="Uohara A."/>
            <person name="Ohji S."/>
            <person name="Ichikawa N."/>
        </authorList>
    </citation>
    <scope>NUCLEOTIDE SEQUENCE [LARGE SCALE GENOMIC DNA]</scope>
    <source>
        <strain evidence="5 6">NBRC 109625</strain>
    </source>
</reference>
<evidence type="ECO:0000256" key="1">
    <source>
        <dbReference type="ARBA" id="ARBA00004922"/>
    </source>
</evidence>
<dbReference type="EMBL" id="BKAR01000031">
    <property type="protein sequence ID" value="GEP85483.1"/>
    <property type="molecule type" value="Genomic_DNA"/>
</dbReference>
<keyword evidence="5" id="KW-0808">Transferase</keyword>
<accession>A0A239TIN5</accession>
<comment type="subunit">
    <text evidence="4">Forms a heterotetramer with 2 subunits each of GtfA and GtfB. Part of the accessory SecA2/SecY2 protein translocation apparatus.</text>
</comment>
<evidence type="ECO:0000313" key="6">
    <source>
        <dbReference type="Proteomes" id="UP000321736"/>
    </source>
</evidence>
<dbReference type="UniPathway" id="UPA00378"/>
<evidence type="ECO:0000256" key="4">
    <source>
        <dbReference type="HAMAP-Rule" id="MF_01473"/>
    </source>
</evidence>
<name>A0A239TIN5_9STAP</name>
<dbReference type="Proteomes" id="UP000321736">
    <property type="component" value="Unassembled WGS sequence"/>
</dbReference>
<evidence type="ECO:0000313" key="5">
    <source>
        <dbReference type="EMBL" id="GEP85483.1"/>
    </source>
</evidence>
<proteinExistence type="inferred from homology"/>
<dbReference type="InterPro" id="IPR014268">
    <property type="entry name" value="GtfB"/>
</dbReference>
<comment type="function">
    <text evidence="4">Required for polymorphic O-glycosylation of the serine-rich repeat protein in this bacteria. A stabilizing protein that is part of the accessory SecA2/SecY2 system specifically required to export serine-rich repeat cell wall proteins usually encoded upstream in the same operon. The GtfA-GtfB complex adds GlcNAc from UDP-GlcNAc to the substrate protein, attaching the first sugar residue. Stabilizes the glycosylation activity of GtfA. Has no N-acetylglucosaminyl transferase activity on its own.</text>
</comment>
<dbReference type="RefSeq" id="WP_095103129.1">
    <property type="nucleotide sequence ID" value="NZ_BKAR01000031.1"/>
</dbReference>
<dbReference type="GO" id="GO:0031647">
    <property type="term" value="P:regulation of protein stability"/>
    <property type="evidence" value="ECO:0007669"/>
    <property type="project" value="UniProtKB-UniRule"/>
</dbReference>
<keyword evidence="3 4" id="KW-0472">Membrane</keyword>
<comment type="similarity">
    <text evidence="4">Belongs to the GtfB family.</text>
</comment>
<comment type="pathway">
    <text evidence="1 4">Protein modification; protein glycosylation.</text>
</comment>
<keyword evidence="2 4" id="KW-1003">Cell membrane</keyword>
<sequence length="450" mass="52656">MINLFERFNQPTETLYHSMLEAGLDHLTVVLNDDGFLPEAVTSPYRFFAENEIKDSDHPLYFNEIEIPRFWNIEGDNNQAVIKDMGEVRGKIHYQPNYKQRIVSNVEWLDPQGFVRYRDHYDQFGIRFAQTTYDLRGVAILKEYFTREGEPLIYVNYTTSNYVLTWHGKDYFFETEVDFIVFYLEIMGIDLDSFVINHLGTPLSVVYNLGAEGHDYVVWQERIDVNAALPGNMRLVLNEGDANRSSRDFTLIVPERQEYDRIVGKVGDAEREKMELGGYIYPFARHNQFTSNILTMTNSDQIENLEEIVKLSPHLKFHIGALTEMSSELLAMERYDNVKLYPSLERETVKKLYNDCDIYLDINSGNEILDAVRRAFLADMLIFAYQETAHNLKYVNDSAEGTVHKTADYRELMHQLHQTIDNHGKWRTLLKRQKQQANVVDVQTFKQLFQ</sequence>
<dbReference type="HAMAP" id="MF_01473">
    <property type="entry name" value="GtfB"/>
    <property type="match status" value="1"/>
</dbReference>
<evidence type="ECO:0000256" key="3">
    <source>
        <dbReference type="ARBA" id="ARBA00023136"/>
    </source>
</evidence>
<evidence type="ECO:0000256" key="2">
    <source>
        <dbReference type="ARBA" id="ARBA00022475"/>
    </source>
</evidence>
<organism evidence="5 6">
    <name type="scientific">Staphylococcus piscifermentans</name>
    <dbReference type="NCBI Taxonomy" id="70258"/>
    <lineage>
        <taxon>Bacteria</taxon>
        <taxon>Bacillati</taxon>
        <taxon>Bacillota</taxon>
        <taxon>Bacilli</taxon>
        <taxon>Bacillales</taxon>
        <taxon>Staphylococcaceae</taxon>
        <taxon>Staphylococcus</taxon>
    </lineage>
</organism>
<gene>
    <name evidence="5" type="primary">gtf2</name>
    <name evidence="4" type="synonym">gtfB</name>
    <name evidence="5" type="ORF">SPI02_20680</name>
</gene>
<comment type="caution">
    <text evidence="5">The sequence shown here is derived from an EMBL/GenBank/DDBJ whole genome shotgun (WGS) entry which is preliminary data.</text>
</comment>
<dbReference type="GO" id="GO:0017122">
    <property type="term" value="C:protein N-acetylglucosaminyltransferase complex"/>
    <property type="evidence" value="ECO:0007669"/>
    <property type="project" value="UniProtKB-UniRule"/>
</dbReference>
<keyword evidence="6" id="KW-1185">Reference proteome</keyword>
<dbReference type="GO" id="GO:0016740">
    <property type="term" value="F:transferase activity"/>
    <property type="evidence" value="ECO:0007669"/>
    <property type="project" value="UniProtKB-KW"/>
</dbReference>
<protein>
    <recommendedName>
        <fullName evidence="4">UDP-N-acetylglucosamine--peptide N-acetylglucosaminyltransferase stabilizing protein GtfB</fullName>
    </recommendedName>
    <alternativeName>
        <fullName evidence="4">Glycosyltransferase stabilizing protein GtfB</fullName>
    </alternativeName>
</protein>
<comment type="subcellular location">
    <subcellularLocation>
        <location evidence="4">Cell membrane</location>
        <topology evidence="4">Peripheral membrane protein</topology>
    </subcellularLocation>
</comment>
<dbReference type="NCBIfam" id="TIGR02919">
    <property type="entry name" value="accessory Sec system glycosylation chaperone GtfB"/>
    <property type="match status" value="1"/>
</dbReference>
<dbReference type="OrthoDB" id="2136618at2"/>
<dbReference type="AlphaFoldDB" id="A0A239TIN5"/>
<dbReference type="GO" id="GO:0005886">
    <property type="term" value="C:plasma membrane"/>
    <property type="evidence" value="ECO:0007669"/>
    <property type="project" value="UniProtKB-SubCell"/>
</dbReference>